<reference evidence="1 2" key="1">
    <citation type="submission" date="2022-11" db="EMBL/GenBank/DDBJ databases">
        <title>Genome Sequencing of Nocardia sp. ON39_IFM12276 and assembly.</title>
        <authorList>
            <person name="Shimojima M."/>
            <person name="Toyokawa M."/>
            <person name="Uesaka K."/>
        </authorList>
    </citation>
    <scope>NUCLEOTIDE SEQUENCE [LARGE SCALE GENOMIC DNA]</scope>
    <source>
        <strain evidence="1 2">IFM 12276</strain>
    </source>
</reference>
<gene>
    <name evidence="1" type="ORF">IFM12276_50270</name>
</gene>
<keyword evidence="2" id="KW-1185">Reference proteome</keyword>
<dbReference type="Proteomes" id="UP001317870">
    <property type="component" value="Chromosome"/>
</dbReference>
<evidence type="ECO:0000313" key="1">
    <source>
        <dbReference type="EMBL" id="BDU01999.1"/>
    </source>
</evidence>
<dbReference type="EMBL" id="AP026978">
    <property type="protein sequence ID" value="BDU01999.1"/>
    <property type="molecule type" value="Genomic_DNA"/>
</dbReference>
<evidence type="ECO:0000313" key="2">
    <source>
        <dbReference type="Proteomes" id="UP001317870"/>
    </source>
</evidence>
<name>A0ABM8D3M9_9NOCA</name>
<protein>
    <submittedName>
        <fullName evidence="1">Uncharacterized protein</fullName>
    </submittedName>
</protein>
<proteinExistence type="predicted"/>
<organism evidence="1 2">
    <name type="scientific">Nocardia sputorum</name>
    <dbReference type="NCBI Taxonomy" id="2984338"/>
    <lineage>
        <taxon>Bacteria</taxon>
        <taxon>Bacillati</taxon>
        <taxon>Actinomycetota</taxon>
        <taxon>Actinomycetes</taxon>
        <taxon>Mycobacteriales</taxon>
        <taxon>Nocardiaceae</taxon>
        <taxon>Nocardia</taxon>
    </lineage>
</organism>
<sequence>MPVFLRGAGAAVTLKGMRTRDIEVGCTYMVLVPQRLPRSRYPDCDQPGSLTWAWSWLRGGRFRLTVTGIDHTSDPITVEGLRITANSRIAVVLTPEQAQDLGLPVGMFRVRGTLFDGEDRPVRLPEVEPLRVPARWLRPVEQPCFTHRDIDCFPYL</sequence>
<accession>A0ABM8D3M9</accession>